<dbReference type="PANTHER" id="PTHR31736">
    <property type="match status" value="1"/>
</dbReference>
<evidence type="ECO:0000313" key="14">
    <source>
        <dbReference type="Proteomes" id="UP001302126"/>
    </source>
</evidence>
<keyword evidence="6 10" id="KW-0378">Hydrolase</keyword>
<reference evidence="13" key="2">
    <citation type="submission" date="2023-05" db="EMBL/GenBank/DDBJ databases">
        <authorList>
            <consortium name="Lawrence Berkeley National Laboratory"/>
            <person name="Steindorff A."/>
            <person name="Hensen N."/>
            <person name="Bonometti L."/>
            <person name="Westerberg I."/>
            <person name="Brannstrom I.O."/>
            <person name="Guillou S."/>
            <person name="Cros-Aarteil S."/>
            <person name="Calhoun S."/>
            <person name="Haridas S."/>
            <person name="Kuo A."/>
            <person name="Mondo S."/>
            <person name="Pangilinan J."/>
            <person name="Riley R."/>
            <person name="Labutti K."/>
            <person name="Andreopoulos B."/>
            <person name="Lipzen A."/>
            <person name="Chen C."/>
            <person name="Yanf M."/>
            <person name="Daum C."/>
            <person name="Ng V."/>
            <person name="Clum A."/>
            <person name="Ohm R."/>
            <person name="Martin F."/>
            <person name="Silar P."/>
            <person name="Natvig D."/>
            <person name="Lalanne C."/>
            <person name="Gautier V."/>
            <person name="Ament-Velasquez S.L."/>
            <person name="Kruys A."/>
            <person name="Hutchinson M.I."/>
            <person name="Powell A.J."/>
            <person name="Barry K."/>
            <person name="Miller A.N."/>
            <person name="Grigoriev I.V."/>
            <person name="Debuchy R."/>
            <person name="Gladieux P."/>
            <person name="Thoren M.H."/>
            <person name="Johannesson H."/>
        </authorList>
    </citation>
    <scope>NUCLEOTIDE SEQUENCE</scope>
    <source>
        <strain evidence="13">PSN309</strain>
    </source>
</reference>
<sequence length="524" mass="57803">MRLTKVLLVLYALDSTGTQAVLTKTGSTCVLTPLSTDNARAARKRDFEAEVTAPRKRIGTTVLQERDLNPEEVWVDDPYSETKKGLWKPGTLGRYPRPEPSPGSSPPFESPLLERRSESRGAVPVILDSEVDNDDLGDFPSVELEIRQTKVLDDTPQLLEAFKQCGKDGIVILSPGNYSIRQVMNTTSLSNCSIEMHSATLVWSVDNISYWRSRCFSVTYAGRCTAWLLGGRDVSLRGFGTTLFDGNGQTWIDLAKGQANLDGRPISLTVWRGTNIFIDGITWRMAQFWHTFVAYSQNVTMTNLDMSTWTNSQYKSVNTDGTNTWNSKDVRIANWTVKCGDDCISVKGNSTNIHVSNVTCYESGAMVVGSIGSNSRQPDYVENVVFENVNLNHSSNAAWIKTYPGTGYVRNITFRNIRFSDVNQPIYVTSCIYSYQNCDSSRIPITNVRWENITGTSRYNVAVGIHCSGGAPCDGFHFENIDIKPKAGGNAKVLCSNIKNQASSGLQCTGPCPGSHPQQLSGNV</sequence>
<dbReference type="PANTHER" id="PTHR31736:SF8">
    <property type="entry name" value="PUTATIVE (AFU_ORTHOLOGUE AFUA_7G06410)-RELATED"/>
    <property type="match status" value="1"/>
</dbReference>
<evidence type="ECO:0000256" key="7">
    <source>
        <dbReference type="ARBA" id="ARBA00023180"/>
    </source>
</evidence>
<name>A0AAN7AMX6_9PEZI</name>
<keyword evidence="9" id="KW-0961">Cell wall biogenesis/degradation</keyword>
<keyword evidence="8 10" id="KW-0326">Glycosidase</keyword>
<dbReference type="InterPro" id="IPR006626">
    <property type="entry name" value="PbH1"/>
</dbReference>
<dbReference type="SUPFAM" id="SSF51126">
    <property type="entry name" value="Pectin lyase-like"/>
    <property type="match status" value="1"/>
</dbReference>
<dbReference type="GO" id="GO:0004650">
    <property type="term" value="F:polygalacturonase activity"/>
    <property type="evidence" value="ECO:0007669"/>
    <property type="project" value="InterPro"/>
</dbReference>
<proteinExistence type="inferred from homology"/>
<dbReference type="Proteomes" id="UP001302126">
    <property type="component" value="Unassembled WGS sequence"/>
</dbReference>
<evidence type="ECO:0000313" key="13">
    <source>
        <dbReference type="EMBL" id="KAK4192998.1"/>
    </source>
</evidence>
<protein>
    <submittedName>
        <fullName evidence="13">Galacturan 1,4-alpha-galacturonidase A</fullName>
    </submittedName>
</protein>
<feature type="compositionally biased region" description="Pro residues" evidence="11">
    <location>
        <begin position="98"/>
        <end position="109"/>
    </location>
</feature>
<dbReference type="GO" id="GO:0071555">
    <property type="term" value="P:cell wall organization"/>
    <property type="evidence" value="ECO:0007669"/>
    <property type="project" value="UniProtKB-KW"/>
</dbReference>
<dbReference type="InterPro" id="IPR012334">
    <property type="entry name" value="Pectin_lyas_fold"/>
</dbReference>
<accession>A0AAN7AMX6</accession>
<evidence type="ECO:0000256" key="12">
    <source>
        <dbReference type="SAM" id="SignalP"/>
    </source>
</evidence>
<gene>
    <name evidence="13" type="ORF">QBC35DRAFT_547153</name>
</gene>
<evidence type="ECO:0000256" key="2">
    <source>
        <dbReference type="ARBA" id="ARBA00008834"/>
    </source>
</evidence>
<evidence type="ECO:0000256" key="3">
    <source>
        <dbReference type="ARBA" id="ARBA00022525"/>
    </source>
</evidence>
<evidence type="ECO:0000256" key="9">
    <source>
        <dbReference type="ARBA" id="ARBA00023316"/>
    </source>
</evidence>
<evidence type="ECO:0000256" key="8">
    <source>
        <dbReference type="ARBA" id="ARBA00023295"/>
    </source>
</evidence>
<evidence type="ECO:0000256" key="6">
    <source>
        <dbReference type="ARBA" id="ARBA00022801"/>
    </source>
</evidence>
<dbReference type="EMBL" id="MU864352">
    <property type="protein sequence ID" value="KAK4192998.1"/>
    <property type="molecule type" value="Genomic_DNA"/>
</dbReference>
<evidence type="ECO:0000256" key="1">
    <source>
        <dbReference type="ARBA" id="ARBA00004613"/>
    </source>
</evidence>
<comment type="caution">
    <text evidence="13">The sequence shown here is derived from an EMBL/GenBank/DDBJ whole genome shotgun (WGS) entry which is preliminary data.</text>
</comment>
<evidence type="ECO:0000256" key="5">
    <source>
        <dbReference type="ARBA" id="ARBA00022737"/>
    </source>
</evidence>
<comment type="subcellular location">
    <subcellularLocation>
        <location evidence="1">Secreted</location>
    </subcellularLocation>
</comment>
<evidence type="ECO:0000256" key="4">
    <source>
        <dbReference type="ARBA" id="ARBA00022729"/>
    </source>
</evidence>
<keyword evidence="7" id="KW-0325">Glycoprotein</keyword>
<comment type="similarity">
    <text evidence="2 10">Belongs to the glycosyl hydrolase 28 family.</text>
</comment>
<keyword evidence="14" id="KW-1185">Reference proteome</keyword>
<keyword evidence="3" id="KW-0964">Secreted</keyword>
<feature type="signal peptide" evidence="12">
    <location>
        <begin position="1"/>
        <end position="20"/>
    </location>
</feature>
<dbReference type="GO" id="GO:0005576">
    <property type="term" value="C:extracellular region"/>
    <property type="evidence" value="ECO:0007669"/>
    <property type="project" value="UniProtKB-SubCell"/>
</dbReference>
<dbReference type="Pfam" id="PF00295">
    <property type="entry name" value="Glyco_hydro_28"/>
    <property type="match status" value="1"/>
</dbReference>
<reference evidence="13" key="1">
    <citation type="journal article" date="2023" name="Mol. Phylogenet. Evol.">
        <title>Genome-scale phylogeny and comparative genomics of the fungal order Sordariales.</title>
        <authorList>
            <person name="Hensen N."/>
            <person name="Bonometti L."/>
            <person name="Westerberg I."/>
            <person name="Brannstrom I.O."/>
            <person name="Guillou S."/>
            <person name="Cros-Aarteil S."/>
            <person name="Calhoun S."/>
            <person name="Haridas S."/>
            <person name="Kuo A."/>
            <person name="Mondo S."/>
            <person name="Pangilinan J."/>
            <person name="Riley R."/>
            <person name="LaButti K."/>
            <person name="Andreopoulos B."/>
            <person name="Lipzen A."/>
            <person name="Chen C."/>
            <person name="Yan M."/>
            <person name="Daum C."/>
            <person name="Ng V."/>
            <person name="Clum A."/>
            <person name="Steindorff A."/>
            <person name="Ohm R.A."/>
            <person name="Martin F."/>
            <person name="Silar P."/>
            <person name="Natvig D.O."/>
            <person name="Lalanne C."/>
            <person name="Gautier V."/>
            <person name="Ament-Velasquez S.L."/>
            <person name="Kruys A."/>
            <person name="Hutchinson M.I."/>
            <person name="Powell A.J."/>
            <person name="Barry K."/>
            <person name="Miller A.N."/>
            <person name="Grigoriev I.V."/>
            <person name="Debuchy R."/>
            <person name="Gladieux P."/>
            <person name="Hiltunen Thoren M."/>
            <person name="Johannesson H."/>
        </authorList>
    </citation>
    <scope>NUCLEOTIDE SEQUENCE</scope>
    <source>
        <strain evidence="13">PSN309</strain>
    </source>
</reference>
<dbReference type="AlphaFoldDB" id="A0AAN7AMX6"/>
<dbReference type="Gene3D" id="2.160.20.10">
    <property type="entry name" value="Single-stranded right-handed beta-helix, Pectin lyase-like"/>
    <property type="match status" value="1"/>
</dbReference>
<dbReference type="InterPro" id="IPR000743">
    <property type="entry name" value="Glyco_hydro_28"/>
</dbReference>
<dbReference type="GO" id="GO:0045490">
    <property type="term" value="P:pectin catabolic process"/>
    <property type="evidence" value="ECO:0007669"/>
    <property type="project" value="UniProtKB-ARBA"/>
</dbReference>
<keyword evidence="5" id="KW-0677">Repeat</keyword>
<dbReference type="SMART" id="SM00710">
    <property type="entry name" value="PbH1"/>
    <property type="match status" value="4"/>
</dbReference>
<evidence type="ECO:0000256" key="10">
    <source>
        <dbReference type="RuleBase" id="RU361169"/>
    </source>
</evidence>
<evidence type="ECO:0000256" key="11">
    <source>
        <dbReference type="SAM" id="MobiDB-lite"/>
    </source>
</evidence>
<dbReference type="InterPro" id="IPR011050">
    <property type="entry name" value="Pectin_lyase_fold/virulence"/>
</dbReference>
<feature type="chain" id="PRO_5042869084" evidence="12">
    <location>
        <begin position="21"/>
        <end position="524"/>
    </location>
</feature>
<feature type="region of interest" description="Disordered" evidence="11">
    <location>
        <begin position="81"/>
        <end position="115"/>
    </location>
</feature>
<keyword evidence="4 12" id="KW-0732">Signal</keyword>
<organism evidence="13 14">
    <name type="scientific">Podospora australis</name>
    <dbReference type="NCBI Taxonomy" id="1536484"/>
    <lineage>
        <taxon>Eukaryota</taxon>
        <taxon>Fungi</taxon>
        <taxon>Dikarya</taxon>
        <taxon>Ascomycota</taxon>
        <taxon>Pezizomycotina</taxon>
        <taxon>Sordariomycetes</taxon>
        <taxon>Sordariomycetidae</taxon>
        <taxon>Sordariales</taxon>
        <taxon>Podosporaceae</taxon>
        <taxon>Podospora</taxon>
    </lineage>
</organism>